<gene>
    <name evidence="1" type="ORF">LEN_3411</name>
</gene>
<evidence type="ECO:0000313" key="2">
    <source>
        <dbReference type="Proteomes" id="UP000218824"/>
    </source>
</evidence>
<dbReference type="KEGG" id="lem:LEN_3411"/>
<reference evidence="1 2" key="1">
    <citation type="journal article" date="2017" name="DNA Res.">
        <title>Complete genome sequence and expression profile of the commercial lytic enzyme producer Lysobacter enzymogenes M497-1.</title>
        <authorList>
            <person name="Takami H."/>
            <person name="Toyoda A."/>
            <person name="Uchiyama I."/>
            <person name="Itoh T."/>
            <person name="Takaki Y."/>
            <person name="Arai W."/>
            <person name="Nishi S."/>
            <person name="Kawai M."/>
            <person name="Shinya K."/>
            <person name="Ikeda H."/>
        </authorList>
    </citation>
    <scope>NUCLEOTIDE SEQUENCE [LARGE SCALE GENOMIC DNA]</scope>
    <source>
        <strain evidence="1 2">M497-1</strain>
    </source>
</reference>
<dbReference type="GeneID" id="83065229"/>
<dbReference type="EMBL" id="AP014940">
    <property type="protein sequence ID" value="BAV98898.1"/>
    <property type="molecule type" value="Genomic_DNA"/>
</dbReference>
<protein>
    <submittedName>
        <fullName evidence="1">Uncharacterized protein</fullName>
    </submittedName>
</protein>
<organism evidence="1 2">
    <name type="scientific">Lysobacter enzymogenes</name>
    <dbReference type="NCBI Taxonomy" id="69"/>
    <lineage>
        <taxon>Bacteria</taxon>
        <taxon>Pseudomonadati</taxon>
        <taxon>Pseudomonadota</taxon>
        <taxon>Gammaproteobacteria</taxon>
        <taxon>Lysobacterales</taxon>
        <taxon>Lysobacteraceae</taxon>
        <taxon>Lysobacter</taxon>
    </lineage>
</organism>
<name>A0AAU9AQW6_LYSEN</name>
<sequence length="156" mass="16856">MSYQDAPDAGATLQVSETLEAIRRRPERFLPADEPLALAIVSLLLETALRQGVAPLAVRAGEGFRAIGADRDWLWREQGGEPYVFDRLVPLPGPVQNSFRGEILLTAFAPFWAAVTQGQVVYRSSARFDDARVLQAAAGMGAFVVVVAETAQASTL</sequence>
<dbReference type="Proteomes" id="UP000218824">
    <property type="component" value="Chromosome"/>
</dbReference>
<dbReference type="AlphaFoldDB" id="A0AAU9AQW6"/>
<accession>A0AAU9AQW6</accession>
<dbReference type="RefSeq" id="WP_096379252.1">
    <property type="nucleotide sequence ID" value="NZ_AP014940.1"/>
</dbReference>
<proteinExistence type="predicted"/>
<evidence type="ECO:0000313" key="1">
    <source>
        <dbReference type="EMBL" id="BAV98898.1"/>
    </source>
</evidence>